<evidence type="ECO:0000313" key="6">
    <source>
        <dbReference type="Proteomes" id="UP000563426"/>
    </source>
</evidence>
<accession>A0A3A8I1N2</accession>
<protein>
    <submittedName>
        <fullName evidence="5">GFA family protein</fullName>
    </submittedName>
</protein>
<reference evidence="5 6" key="1">
    <citation type="submission" date="2020-05" db="EMBL/GenBank/DDBJ databases">
        <authorList>
            <person name="Whitworth D."/>
        </authorList>
    </citation>
    <scope>NUCLEOTIDE SEQUENCE [LARGE SCALE GENOMIC DNA]</scope>
    <source>
        <strain evidence="5 6">AB043B</strain>
    </source>
</reference>
<dbReference type="PANTHER" id="PTHR28620">
    <property type="entry name" value="CENTROMERE PROTEIN V"/>
    <property type="match status" value="1"/>
</dbReference>
<evidence type="ECO:0000256" key="3">
    <source>
        <dbReference type="ARBA" id="ARBA00022833"/>
    </source>
</evidence>
<gene>
    <name evidence="5" type="ORF">HMI49_17905</name>
</gene>
<name>A0A3A8I1N2_9BACT</name>
<dbReference type="InterPro" id="IPR006913">
    <property type="entry name" value="CENP-V/GFA"/>
</dbReference>
<feature type="domain" description="CENP-V/GFA" evidence="4">
    <location>
        <begin position="7"/>
        <end position="118"/>
    </location>
</feature>
<dbReference type="Proteomes" id="UP000563426">
    <property type="component" value="Unassembled WGS sequence"/>
</dbReference>
<dbReference type="SUPFAM" id="SSF51316">
    <property type="entry name" value="Mss4-like"/>
    <property type="match status" value="1"/>
</dbReference>
<sequence>MAEMKTYTGGCHCGQVRYEATTDLAQVVTCNCSICHKLGSVLTFVPPEQFKSLSGADVVKSYQFNKKVINHLHCPTCGVESYATGKGPDGKPMYAVNLRCVDGVDLSTLKPFAYNGRDA</sequence>
<dbReference type="PROSITE" id="PS51891">
    <property type="entry name" value="CENP_V_GFA"/>
    <property type="match status" value="1"/>
</dbReference>
<dbReference type="GO" id="GO:0046872">
    <property type="term" value="F:metal ion binding"/>
    <property type="evidence" value="ECO:0007669"/>
    <property type="project" value="UniProtKB-KW"/>
</dbReference>
<evidence type="ECO:0000313" key="5">
    <source>
        <dbReference type="EMBL" id="NOK35077.1"/>
    </source>
</evidence>
<dbReference type="InterPro" id="IPR052355">
    <property type="entry name" value="CENP-V-like"/>
</dbReference>
<dbReference type="Pfam" id="PF04828">
    <property type="entry name" value="GFA"/>
    <property type="match status" value="1"/>
</dbReference>
<dbReference type="Gene3D" id="2.170.150.70">
    <property type="match status" value="1"/>
</dbReference>
<dbReference type="GO" id="GO:0016846">
    <property type="term" value="F:carbon-sulfur lyase activity"/>
    <property type="evidence" value="ECO:0007669"/>
    <property type="project" value="InterPro"/>
</dbReference>
<dbReference type="InterPro" id="IPR011057">
    <property type="entry name" value="Mss4-like_sf"/>
</dbReference>
<proteinExistence type="inferred from homology"/>
<keyword evidence="3" id="KW-0862">Zinc</keyword>
<evidence type="ECO:0000256" key="2">
    <source>
        <dbReference type="ARBA" id="ARBA00022723"/>
    </source>
</evidence>
<organism evidence="5 6">
    <name type="scientific">Corallococcus exercitus</name>
    <dbReference type="NCBI Taxonomy" id="2316736"/>
    <lineage>
        <taxon>Bacteria</taxon>
        <taxon>Pseudomonadati</taxon>
        <taxon>Myxococcota</taxon>
        <taxon>Myxococcia</taxon>
        <taxon>Myxococcales</taxon>
        <taxon>Cystobacterineae</taxon>
        <taxon>Myxococcaceae</taxon>
        <taxon>Corallococcus</taxon>
    </lineage>
</organism>
<dbReference type="OrthoDB" id="9805575at2"/>
<evidence type="ECO:0000256" key="1">
    <source>
        <dbReference type="ARBA" id="ARBA00005495"/>
    </source>
</evidence>
<comment type="caution">
    <text evidence="5">The sequence shown here is derived from an EMBL/GenBank/DDBJ whole genome shotgun (WGS) entry which is preliminary data.</text>
</comment>
<dbReference type="EMBL" id="JABFJV010000093">
    <property type="protein sequence ID" value="NOK35077.1"/>
    <property type="molecule type" value="Genomic_DNA"/>
</dbReference>
<dbReference type="RefSeq" id="WP_120526189.1">
    <property type="nucleotide sequence ID" value="NZ_JABFJV010000093.1"/>
</dbReference>
<evidence type="ECO:0000259" key="4">
    <source>
        <dbReference type="PROSITE" id="PS51891"/>
    </source>
</evidence>
<comment type="similarity">
    <text evidence="1">Belongs to the Gfa family.</text>
</comment>
<dbReference type="AlphaFoldDB" id="A0A3A8I1N2"/>
<keyword evidence="6" id="KW-1185">Reference proteome</keyword>
<dbReference type="PANTHER" id="PTHR28620:SF1">
    <property type="entry name" value="CENP-V_GFA DOMAIN-CONTAINING PROTEIN"/>
    <property type="match status" value="1"/>
</dbReference>
<keyword evidence="2" id="KW-0479">Metal-binding</keyword>